<evidence type="ECO:0000313" key="2">
    <source>
        <dbReference type="Proteomes" id="UP000821853"/>
    </source>
</evidence>
<dbReference type="OrthoDB" id="6437161at2759"/>
<dbReference type="EMBL" id="JABSTR010000006">
    <property type="protein sequence ID" value="KAH9372358.1"/>
    <property type="molecule type" value="Genomic_DNA"/>
</dbReference>
<reference evidence="1 2" key="1">
    <citation type="journal article" date="2020" name="Cell">
        <title>Large-Scale Comparative Analyses of Tick Genomes Elucidate Their Genetic Diversity and Vector Capacities.</title>
        <authorList>
            <consortium name="Tick Genome and Microbiome Consortium (TIGMIC)"/>
            <person name="Jia N."/>
            <person name="Wang J."/>
            <person name="Shi W."/>
            <person name="Du L."/>
            <person name="Sun Y."/>
            <person name="Zhan W."/>
            <person name="Jiang J.F."/>
            <person name="Wang Q."/>
            <person name="Zhang B."/>
            <person name="Ji P."/>
            <person name="Bell-Sakyi L."/>
            <person name="Cui X.M."/>
            <person name="Yuan T.T."/>
            <person name="Jiang B.G."/>
            <person name="Yang W.F."/>
            <person name="Lam T.T."/>
            <person name="Chang Q.C."/>
            <person name="Ding S.J."/>
            <person name="Wang X.J."/>
            <person name="Zhu J.G."/>
            <person name="Ruan X.D."/>
            <person name="Zhao L."/>
            <person name="Wei J.T."/>
            <person name="Ye R.Z."/>
            <person name="Que T.C."/>
            <person name="Du C.H."/>
            <person name="Zhou Y.H."/>
            <person name="Cheng J.X."/>
            <person name="Dai P.F."/>
            <person name="Guo W.B."/>
            <person name="Han X.H."/>
            <person name="Huang E.J."/>
            <person name="Li L.F."/>
            <person name="Wei W."/>
            <person name="Gao Y.C."/>
            <person name="Liu J.Z."/>
            <person name="Shao H.Z."/>
            <person name="Wang X."/>
            <person name="Wang C.C."/>
            <person name="Yang T.C."/>
            <person name="Huo Q.B."/>
            <person name="Li W."/>
            <person name="Chen H.Y."/>
            <person name="Chen S.E."/>
            <person name="Zhou L.G."/>
            <person name="Ni X.B."/>
            <person name="Tian J.H."/>
            <person name="Sheng Y."/>
            <person name="Liu T."/>
            <person name="Pan Y.S."/>
            <person name="Xia L.Y."/>
            <person name="Li J."/>
            <person name="Zhao F."/>
            <person name="Cao W.C."/>
        </authorList>
    </citation>
    <scope>NUCLEOTIDE SEQUENCE [LARGE SCALE GENOMIC DNA]</scope>
    <source>
        <strain evidence="1">HaeL-2018</strain>
    </source>
</reference>
<dbReference type="VEuPathDB" id="VectorBase:HLOH_057849"/>
<comment type="caution">
    <text evidence="1">The sequence shown here is derived from an EMBL/GenBank/DDBJ whole genome shotgun (WGS) entry which is preliminary data.</text>
</comment>
<sequence length="85" mass="9429">MYADTLQTVLAQMPESEKMAPAWFATAENMITTCEIPDEAAGSIILPFLNEKSRMLNANKSVGRQVLCAEVRDAILEELKLTPEE</sequence>
<dbReference type="AlphaFoldDB" id="A0A9J6G1P2"/>
<name>A0A9J6G1P2_HAELO</name>
<proteinExistence type="predicted"/>
<protein>
    <submittedName>
        <fullName evidence="1">Uncharacterized protein</fullName>
    </submittedName>
</protein>
<accession>A0A9J6G1P2</accession>
<keyword evidence="2" id="KW-1185">Reference proteome</keyword>
<organism evidence="1 2">
    <name type="scientific">Haemaphysalis longicornis</name>
    <name type="common">Bush tick</name>
    <dbReference type="NCBI Taxonomy" id="44386"/>
    <lineage>
        <taxon>Eukaryota</taxon>
        <taxon>Metazoa</taxon>
        <taxon>Ecdysozoa</taxon>
        <taxon>Arthropoda</taxon>
        <taxon>Chelicerata</taxon>
        <taxon>Arachnida</taxon>
        <taxon>Acari</taxon>
        <taxon>Parasitiformes</taxon>
        <taxon>Ixodida</taxon>
        <taxon>Ixodoidea</taxon>
        <taxon>Ixodidae</taxon>
        <taxon>Haemaphysalinae</taxon>
        <taxon>Haemaphysalis</taxon>
    </lineage>
</organism>
<gene>
    <name evidence="1" type="ORF">HPB48_014574</name>
</gene>
<evidence type="ECO:0000313" key="1">
    <source>
        <dbReference type="EMBL" id="KAH9372358.1"/>
    </source>
</evidence>
<dbReference type="Proteomes" id="UP000821853">
    <property type="component" value="Chromosome 4"/>
</dbReference>